<dbReference type="AlphaFoldDB" id="A0A5J4YV97"/>
<accession>A0A5J4YV97</accession>
<keyword evidence="1" id="KW-0472">Membrane</keyword>
<protein>
    <submittedName>
        <fullName evidence="2">Uncharacterized protein</fullName>
    </submittedName>
</protein>
<reference evidence="3" key="1">
    <citation type="journal article" date="2019" name="Nat. Commun.">
        <title>Expansion of phycobilisome linker gene families in mesophilic red algae.</title>
        <authorList>
            <person name="Lee J."/>
            <person name="Kim D."/>
            <person name="Bhattacharya D."/>
            <person name="Yoon H.S."/>
        </authorList>
    </citation>
    <scope>NUCLEOTIDE SEQUENCE [LARGE SCALE GENOMIC DNA]</scope>
    <source>
        <strain evidence="3">CCMP 1328</strain>
    </source>
</reference>
<dbReference type="EMBL" id="VRMN01000003">
    <property type="protein sequence ID" value="KAA8495429.1"/>
    <property type="molecule type" value="Genomic_DNA"/>
</dbReference>
<evidence type="ECO:0000256" key="1">
    <source>
        <dbReference type="SAM" id="Phobius"/>
    </source>
</evidence>
<dbReference type="SUPFAM" id="SSF81411">
    <property type="entry name" value="Mitochondrial cytochrome c oxidase subunit VIa"/>
    <property type="match status" value="1"/>
</dbReference>
<keyword evidence="3" id="KW-1185">Reference proteome</keyword>
<dbReference type="OrthoDB" id="3499at2759"/>
<dbReference type="Gene3D" id="4.10.95.10">
    <property type="entry name" value="Cytochrome c oxidase, subunit VIa"/>
    <property type="match status" value="1"/>
</dbReference>
<keyword evidence="1" id="KW-1133">Transmembrane helix</keyword>
<feature type="transmembrane region" description="Helical" evidence="1">
    <location>
        <begin position="72"/>
        <end position="89"/>
    </location>
</feature>
<evidence type="ECO:0000313" key="3">
    <source>
        <dbReference type="Proteomes" id="UP000324585"/>
    </source>
</evidence>
<dbReference type="InterPro" id="IPR036418">
    <property type="entry name" value="Cyt_c_oxidase_su6a_sf"/>
</dbReference>
<name>A0A5J4YV97_PORPP</name>
<proteinExistence type="predicted"/>
<dbReference type="Proteomes" id="UP000324585">
    <property type="component" value="Unassembled WGS sequence"/>
</dbReference>
<organism evidence="2 3">
    <name type="scientific">Porphyridium purpureum</name>
    <name type="common">Red alga</name>
    <name type="synonym">Porphyridium cruentum</name>
    <dbReference type="NCBI Taxonomy" id="35688"/>
    <lineage>
        <taxon>Eukaryota</taxon>
        <taxon>Rhodophyta</taxon>
        <taxon>Bangiophyceae</taxon>
        <taxon>Porphyridiales</taxon>
        <taxon>Porphyridiaceae</taxon>
        <taxon>Porphyridium</taxon>
    </lineage>
</organism>
<keyword evidence="1" id="KW-0812">Transmembrane</keyword>
<sequence length="143" mass="16552">MASLMSRMGRVVARRVPNVRRASGESLGEVDAKRKVLPWVERDGMKIPEGNDPGIYHDETFMDSQVTLWRRASLVCLPFVFLFGIYTLSGGHPHHEPTPNYDYMKVRLKVPRYPWGDRELIGTPSDRERWKKEDAGEIDPLWK</sequence>
<evidence type="ECO:0000313" key="2">
    <source>
        <dbReference type="EMBL" id="KAA8495429.1"/>
    </source>
</evidence>
<gene>
    <name evidence="2" type="ORF">FVE85_1584</name>
</gene>
<comment type="caution">
    <text evidence="2">The sequence shown here is derived from an EMBL/GenBank/DDBJ whole genome shotgun (WGS) entry which is preliminary data.</text>
</comment>